<reference evidence="1 2" key="1">
    <citation type="submission" date="2017-01" db="EMBL/GenBank/DDBJ databases">
        <title>A new Hymenobacter.</title>
        <authorList>
            <person name="Liang Y."/>
            <person name="Feng F."/>
        </authorList>
    </citation>
    <scope>NUCLEOTIDE SEQUENCE [LARGE SCALE GENOMIC DNA]</scope>
    <source>
        <strain evidence="1">MIMBbqt21</strain>
    </source>
</reference>
<dbReference type="AlphaFoldDB" id="A0A243WIY3"/>
<sequence>MSGRIGRGEFLVLSIFIYHQANPTDMMQDNARLAQQILVAALAAVRNVDLSANPCRMTIIKGWGAMFRGARKHVEAESFVAIHNMPRIVGVTGACENTGIL</sequence>
<evidence type="ECO:0000313" key="1">
    <source>
        <dbReference type="EMBL" id="OUJ75852.1"/>
    </source>
</evidence>
<dbReference type="Proteomes" id="UP000194873">
    <property type="component" value="Unassembled WGS sequence"/>
</dbReference>
<evidence type="ECO:0000313" key="2">
    <source>
        <dbReference type="Proteomes" id="UP000194873"/>
    </source>
</evidence>
<organism evidence="1 2">
    <name type="scientific">Hymenobacter crusticola</name>
    <dbReference type="NCBI Taxonomy" id="1770526"/>
    <lineage>
        <taxon>Bacteria</taxon>
        <taxon>Pseudomonadati</taxon>
        <taxon>Bacteroidota</taxon>
        <taxon>Cytophagia</taxon>
        <taxon>Cytophagales</taxon>
        <taxon>Hymenobacteraceae</taxon>
        <taxon>Hymenobacter</taxon>
    </lineage>
</organism>
<name>A0A243WIY3_9BACT</name>
<protein>
    <submittedName>
        <fullName evidence="1">Uncharacterized protein</fullName>
    </submittedName>
</protein>
<keyword evidence="2" id="KW-1185">Reference proteome</keyword>
<accession>A0A243WIY3</accession>
<dbReference type="RefSeq" id="WP_086592097.1">
    <property type="nucleotide sequence ID" value="NZ_MTSE01000001.1"/>
</dbReference>
<gene>
    <name evidence="1" type="ORF">BXP70_00710</name>
</gene>
<dbReference type="OrthoDB" id="886964at2"/>
<comment type="caution">
    <text evidence="1">The sequence shown here is derived from an EMBL/GenBank/DDBJ whole genome shotgun (WGS) entry which is preliminary data.</text>
</comment>
<dbReference type="EMBL" id="MTSE01000001">
    <property type="protein sequence ID" value="OUJ75852.1"/>
    <property type="molecule type" value="Genomic_DNA"/>
</dbReference>
<proteinExistence type="predicted"/>